<dbReference type="EMBL" id="KP202158">
    <property type="protein sequence ID" value="AJD81890.1"/>
    <property type="molecule type" value="Genomic_DNA"/>
</dbReference>
<dbReference type="KEGG" id="vg:26627404"/>
<organism evidence="1 2">
    <name type="scientific">Yersinia phage vB_YenM_TG1</name>
    <dbReference type="NCBI Taxonomy" id="1589265"/>
    <lineage>
        <taxon>Viruses</taxon>
        <taxon>Duplodnaviria</taxon>
        <taxon>Heunggongvirae</taxon>
        <taxon>Uroviricota</taxon>
        <taxon>Caudoviricetes</taxon>
        <taxon>Pantevenvirales</taxon>
        <taxon>Straboviridae</taxon>
        <taxon>Tevenvirinae</taxon>
        <taxon>Tegunavirus</taxon>
        <taxon>Tegunavirus yenmtg1</taxon>
    </lineage>
</organism>
<dbReference type="Proteomes" id="UP000031805">
    <property type="component" value="Segment"/>
</dbReference>
<evidence type="ECO:0000313" key="2">
    <source>
        <dbReference type="Proteomes" id="UP000031805"/>
    </source>
</evidence>
<name>A0A0B5A2K2_9CAUD</name>
<sequence>MRLSEFVVKKWAAWDNIGDGICSYDGICLYDCVLNTDFFIGAESDYDAILDAKETSGYEIDVSFFTGDCDFVIEINVGDALWTYKPKIELQIQKQ</sequence>
<reference evidence="1 2" key="1">
    <citation type="submission" date="2014-11" db="EMBL/GenBank/DDBJ databases">
        <title>Complete genome sequence of vB_YenM_TG1, a broad host range bacteriophage which infects Yersinia enterocolitica.</title>
        <authorList>
            <person name="Leon-Velarde C.G."/>
            <person name="Kropinski A.M."/>
            <person name="Chen S."/>
            <person name="Griffiths M.W."/>
            <person name="Odumeru J.A."/>
        </authorList>
    </citation>
    <scope>NUCLEOTIDE SEQUENCE [LARGE SCALE GENOMIC DNA]</scope>
</reference>
<gene>
    <name evidence="1" type="ORF">YenMTG1_080</name>
</gene>
<dbReference type="GeneID" id="26627404"/>
<keyword evidence="2" id="KW-1185">Reference proteome</keyword>
<evidence type="ECO:0000313" key="1">
    <source>
        <dbReference type="EMBL" id="AJD81890.1"/>
    </source>
</evidence>
<dbReference type="RefSeq" id="YP_009200341.1">
    <property type="nucleotide sequence ID" value="NC_028820.1"/>
</dbReference>
<proteinExistence type="predicted"/>
<protein>
    <submittedName>
        <fullName evidence="1">Uncharacterized protein</fullName>
    </submittedName>
</protein>
<accession>A0A0B5A2K2</accession>